<sequence length="220" mass="24884">MCAKWMEPGGQLIYSSIDVMNKFAAYVKEEITVIAEKERSVGVLNEQLTDNFFEISKPQFEKAKEVLNLFIASLSQVEYARKVMYSRDHQLASMAFTSSLELAKTCMELLKKREQAIRQYNQTKAQASKTAAQITSATTNCQTANTQAIQAAAIYANQLHRDLITILSSYAHAQMELYARSLEAWAKFIDKVDEIQLDDDTNTIINRLKESSDIYTQAGQ</sequence>
<evidence type="ECO:0008006" key="3">
    <source>
        <dbReference type="Google" id="ProtNLM"/>
    </source>
</evidence>
<name>A2EGA0_TRIV3</name>
<keyword evidence="2" id="KW-1185">Reference proteome</keyword>
<protein>
    <recommendedName>
        <fullName evidence="3">Sorting nexin/Vps5-like C-terminal domain-containing protein</fullName>
    </recommendedName>
</protein>
<dbReference type="OrthoDB" id="10262590at2759"/>
<accession>A2EGA0</accession>
<proteinExistence type="predicted"/>
<organism evidence="1 2">
    <name type="scientific">Trichomonas vaginalis (strain ATCC PRA-98 / G3)</name>
    <dbReference type="NCBI Taxonomy" id="412133"/>
    <lineage>
        <taxon>Eukaryota</taxon>
        <taxon>Metamonada</taxon>
        <taxon>Parabasalia</taxon>
        <taxon>Trichomonadida</taxon>
        <taxon>Trichomonadidae</taxon>
        <taxon>Trichomonas</taxon>
    </lineage>
</organism>
<dbReference type="VEuPathDB" id="TrichDB:TVAGG3_0131470"/>
<dbReference type="InterPro" id="IPR027267">
    <property type="entry name" value="AH/BAR_dom_sf"/>
</dbReference>
<dbReference type="KEGG" id="tva:4766187"/>
<evidence type="ECO:0000313" key="2">
    <source>
        <dbReference type="Proteomes" id="UP000001542"/>
    </source>
</evidence>
<evidence type="ECO:0000313" key="1">
    <source>
        <dbReference type="EMBL" id="EAY08279.1"/>
    </source>
</evidence>
<gene>
    <name evidence="1" type="ORF">TVAG_401330</name>
</gene>
<reference evidence="1" key="1">
    <citation type="submission" date="2006-10" db="EMBL/GenBank/DDBJ databases">
        <authorList>
            <person name="Amadeo P."/>
            <person name="Zhao Q."/>
            <person name="Wortman J."/>
            <person name="Fraser-Liggett C."/>
            <person name="Carlton J."/>
        </authorList>
    </citation>
    <scope>NUCLEOTIDE SEQUENCE</scope>
    <source>
        <strain evidence="1">G3</strain>
    </source>
</reference>
<dbReference type="SMR" id="A2EGA0"/>
<dbReference type="AlphaFoldDB" id="A2EGA0"/>
<dbReference type="VEuPathDB" id="TrichDB:TVAG_401330"/>
<dbReference type="InParanoid" id="A2EGA0"/>
<reference evidence="1" key="2">
    <citation type="journal article" date="2007" name="Science">
        <title>Draft genome sequence of the sexually transmitted pathogen Trichomonas vaginalis.</title>
        <authorList>
            <person name="Carlton J.M."/>
            <person name="Hirt R.P."/>
            <person name="Silva J.C."/>
            <person name="Delcher A.L."/>
            <person name="Schatz M."/>
            <person name="Zhao Q."/>
            <person name="Wortman J.R."/>
            <person name="Bidwell S.L."/>
            <person name="Alsmark U.C.M."/>
            <person name="Besteiro S."/>
            <person name="Sicheritz-Ponten T."/>
            <person name="Noel C.J."/>
            <person name="Dacks J.B."/>
            <person name="Foster P.G."/>
            <person name="Simillion C."/>
            <person name="Van de Peer Y."/>
            <person name="Miranda-Saavedra D."/>
            <person name="Barton G.J."/>
            <person name="Westrop G.D."/>
            <person name="Mueller S."/>
            <person name="Dessi D."/>
            <person name="Fiori P.L."/>
            <person name="Ren Q."/>
            <person name="Paulsen I."/>
            <person name="Zhang H."/>
            <person name="Bastida-Corcuera F.D."/>
            <person name="Simoes-Barbosa A."/>
            <person name="Brown M.T."/>
            <person name="Hayes R.D."/>
            <person name="Mukherjee M."/>
            <person name="Okumura C.Y."/>
            <person name="Schneider R."/>
            <person name="Smith A.J."/>
            <person name="Vanacova S."/>
            <person name="Villalvazo M."/>
            <person name="Haas B.J."/>
            <person name="Pertea M."/>
            <person name="Feldblyum T.V."/>
            <person name="Utterback T.R."/>
            <person name="Shu C.L."/>
            <person name="Osoegawa K."/>
            <person name="de Jong P.J."/>
            <person name="Hrdy I."/>
            <person name="Horvathova L."/>
            <person name="Zubacova Z."/>
            <person name="Dolezal P."/>
            <person name="Malik S.B."/>
            <person name="Logsdon J.M. Jr."/>
            <person name="Henze K."/>
            <person name="Gupta A."/>
            <person name="Wang C.C."/>
            <person name="Dunne R.L."/>
            <person name="Upcroft J.A."/>
            <person name="Upcroft P."/>
            <person name="White O."/>
            <person name="Salzberg S.L."/>
            <person name="Tang P."/>
            <person name="Chiu C.-H."/>
            <person name="Lee Y.-S."/>
            <person name="Embley T.M."/>
            <person name="Coombs G.H."/>
            <person name="Mottram J.C."/>
            <person name="Tachezy J."/>
            <person name="Fraser-Liggett C.M."/>
            <person name="Johnson P.J."/>
        </authorList>
    </citation>
    <scope>NUCLEOTIDE SEQUENCE [LARGE SCALE GENOMIC DNA]</scope>
    <source>
        <strain evidence="1">G3</strain>
    </source>
</reference>
<dbReference type="EMBL" id="DS113381">
    <property type="protein sequence ID" value="EAY08279.1"/>
    <property type="molecule type" value="Genomic_DNA"/>
</dbReference>
<dbReference type="RefSeq" id="XP_001320502.1">
    <property type="nucleotide sequence ID" value="XM_001320467.1"/>
</dbReference>
<dbReference type="Proteomes" id="UP000001542">
    <property type="component" value="Unassembled WGS sequence"/>
</dbReference>
<dbReference type="SUPFAM" id="SSF103657">
    <property type="entry name" value="BAR/IMD domain-like"/>
    <property type="match status" value="1"/>
</dbReference>